<evidence type="ECO:0000313" key="2">
    <source>
        <dbReference type="Proteomes" id="UP000557566"/>
    </source>
</evidence>
<accession>A0A8H4Q015</accession>
<protein>
    <submittedName>
        <fullName evidence="1">Uncharacterized protein</fullName>
    </submittedName>
</protein>
<dbReference type="OrthoDB" id="4948162at2759"/>
<reference evidence="1 2" key="1">
    <citation type="journal article" date="2020" name="Genome Biol. Evol.">
        <title>A new high-quality draft genome assembly of the Chinese cordyceps Ophiocordyceps sinensis.</title>
        <authorList>
            <person name="Shu R."/>
            <person name="Zhang J."/>
            <person name="Meng Q."/>
            <person name="Zhang H."/>
            <person name="Zhou G."/>
            <person name="Li M."/>
            <person name="Wu P."/>
            <person name="Zhao Y."/>
            <person name="Chen C."/>
            <person name="Qin Q."/>
        </authorList>
    </citation>
    <scope>NUCLEOTIDE SEQUENCE [LARGE SCALE GENOMIC DNA]</scope>
    <source>
        <strain evidence="1 2">IOZ07</strain>
    </source>
</reference>
<sequence>MASTSTPRRRRYAVDKLKGEENYNSWMMELIVSLAVERLEGHVDGTAPKPPVGDALFDQWDMNDRVAKHDIVASLSPDMRELIVENGWKDTMTAQETMDMIRESLAEVAEATFHTAFVELTTIDASKFADTKQFVKKLHRCWHQIIAVEKNMPERVFVVLALEGFRKHRPDWFSKWNHDAQRGNNITKDELCKWLETRKR</sequence>
<proteinExistence type="predicted"/>
<name>A0A8H4Q015_9HYPO</name>
<keyword evidence="2" id="KW-1185">Reference proteome</keyword>
<gene>
    <name evidence="1" type="ORF">G6O67_000839</name>
</gene>
<dbReference type="AlphaFoldDB" id="A0A8H4Q015"/>
<evidence type="ECO:0000313" key="1">
    <source>
        <dbReference type="EMBL" id="KAF4513586.1"/>
    </source>
</evidence>
<comment type="caution">
    <text evidence="1">The sequence shown here is derived from an EMBL/GenBank/DDBJ whole genome shotgun (WGS) entry which is preliminary data.</text>
</comment>
<dbReference type="EMBL" id="JAAVMX010000001">
    <property type="protein sequence ID" value="KAF4513586.1"/>
    <property type="molecule type" value="Genomic_DNA"/>
</dbReference>
<dbReference type="Proteomes" id="UP000557566">
    <property type="component" value="Unassembled WGS sequence"/>
</dbReference>
<organism evidence="1 2">
    <name type="scientific">Ophiocordyceps sinensis</name>
    <dbReference type="NCBI Taxonomy" id="72228"/>
    <lineage>
        <taxon>Eukaryota</taxon>
        <taxon>Fungi</taxon>
        <taxon>Dikarya</taxon>
        <taxon>Ascomycota</taxon>
        <taxon>Pezizomycotina</taxon>
        <taxon>Sordariomycetes</taxon>
        <taxon>Hypocreomycetidae</taxon>
        <taxon>Hypocreales</taxon>
        <taxon>Ophiocordycipitaceae</taxon>
        <taxon>Ophiocordyceps</taxon>
    </lineage>
</organism>